<dbReference type="InterPro" id="IPR045618">
    <property type="entry name" value="DUF6444"/>
</dbReference>
<evidence type="ECO:0000259" key="2">
    <source>
        <dbReference type="Pfam" id="PF20042"/>
    </source>
</evidence>
<protein>
    <recommendedName>
        <fullName evidence="2">DUF6444 domain-containing protein</fullName>
    </recommendedName>
</protein>
<feature type="compositionally biased region" description="Polar residues" evidence="1">
    <location>
        <begin position="43"/>
        <end position="53"/>
    </location>
</feature>
<evidence type="ECO:0000313" key="4">
    <source>
        <dbReference type="Proteomes" id="UP000521676"/>
    </source>
</evidence>
<accession>A0A8T7M4L0</accession>
<dbReference type="Pfam" id="PF20042">
    <property type="entry name" value="DUF6444"/>
    <property type="match status" value="1"/>
</dbReference>
<sequence length="83" mass="9027">MTLEEQLAQLQNDYAQLEAKAASQAALIAQLIERIQTLEARLSQDSHNSSKPPSSDGFKRSPKKRSLRKSSGKKPGGQPGHEG</sequence>
<name>A0A8T7M4L0_9CHLR</name>
<evidence type="ECO:0000256" key="1">
    <source>
        <dbReference type="SAM" id="MobiDB-lite"/>
    </source>
</evidence>
<dbReference type="Proteomes" id="UP000521676">
    <property type="component" value="Unassembled WGS sequence"/>
</dbReference>
<dbReference type="AlphaFoldDB" id="A0A8T7M4L0"/>
<proteinExistence type="predicted"/>
<dbReference type="EMBL" id="JACATZ010000002">
    <property type="protein sequence ID" value="NWJ47035.1"/>
    <property type="molecule type" value="Genomic_DNA"/>
</dbReference>
<gene>
    <name evidence="3" type="ORF">HXX08_14325</name>
</gene>
<feature type="compositionally biased region" description="Basic residues" evidence="1">
    <location>
        <begin position="60"/>
        <end position="72"/>
    </location>
</feature>
<feature type="compositionally biased region" description="Gly residues" evidence="1">
    <location>
        <begin position="74"/>
        <end position="83"/>
    </location>
</feature>
<comment type="caution">
    <text evidence="3">The sequence shown here is derived from an EMBL/GenBank/DDBJ whole genome shotgun (WGS) entry which is preliminary data.</text>
</comment>
<feature type="region of interest" description="Disordered" evidence="1">
    <location>
        <begin position="41"/>
        <end position="83"/>
    </location>
</feature>
<evidence type="ECO:0000313" key="3">
    <source>
        <dbReference type="EMBL" id="NWJ47035.1"/>
    </source>
</evidence>
<feature type="non-terminal residue" evidence="3">
    <location>
        <position position="83"/>
    </location>
</feature>
<organism evidence="3 4">
    <name type="scientific">Candidatus Chlorohelix allophototropha</name>
    <dbReference type="NCBI Taxonomy" id="3003348"/>
    <lineage>
        <taxon>Bacteria</taxon>
        <taxon>Bacillati</taxon>
        <taxon>Chloroflexota</taxon>
        <taxon>Chloroflexia</taxon>
        <taxon>Candidatus Chloroheliales</taxon>
        <taxon>Candidatus Chloroheliaceae</taxon>
        <taxon>Candidatus Chlorohelix</taxon>
    </lineage>
</organism>
<reference evidence="3 4" key="1">
    <citation type="submission" date="2020-06" db="EMBL/GenBank/DDBJ databases">
        <title>Anoxygenic phototrophic Chloroflexota member uses a Type I reaction center.</title>
        <authorList>
            <person name="Tsuji J.M."/>
            <person name="Shaw N.A."/>
            <person name="Nagashima S."/>
            <person name="Venkiteswaran J."/>
            <person name="Schiff S.L."/>
            <person name="Hanada S."/>
            <person name="Tank M."/>
            <person name="Neufeld J.D."/>
        </authorList>
    </citation>
    <scope>NUCLEOTIDE SEQUENCE [LARGE SCALE GENOMIC DNA]</scope>
    <source>
        <strain evidence="3">L227-S17</strain>
    </source>
</reference>
<feature type="domain" description="DUF6444" evidence="2">
    <location>
        <begin position="12"/>
        <end position="83"/>
    </location>
</feature>